<evidence type="ECO:0000256" key="3">
    <source>
        <dbReference type="ARBA" id="ARBA00022679"/>
    </source>
</evidence>
<dbReference type="SUPFAM" id="SSF53901">
    <property type="entry name" value="Thiolase-like"/>
    <property type="match status" value="1"/>
</dbReference>
<gene>
    <name evidence="9" type="ORF">SSOG_02936</name>
</gene>
<protein>
    <submittedName>
        <fullName evidence="9">Polyketide synthase</fullName>
    </submittedName>
</protein>
<dbReference type="InterPro" id="IPR042104">
    <property type="entry name" value="PKS_dehydratase_sf"/>
</dbReference>
<dbReference type="SMART" id="SM00827">
    <property type="entry name" value="PKS_AT"/>
    <property type="match status" value="1"/>
</dbReference>
<dbReference type="Pfam" id="PF00698">
    <property type="entry name" value="Acyl_transf_1"/>
    <property type="match status" value="1"/>
</dbReference>
<keyword evidence="1" id="KW-0596">Phosphopantetheine</keyword>
<dbReference type="HOGENOM" id="CLU_000022_35_7_11"/>
<dbReference type="EMBL" id="GG657754">
    <property type="protein sequence ID" value="EFL23222.1"/>
    <property type="molecule type" value="Genomic_DNA"/>
</dbReference>
<dbReference type="PANTHER" id="PTHR43775">
    <property type="entry name" value="FATTY ACID SYNTHASE"/>
    <property type="match status" value="1"/>
</dbReference>
<dbReference type="GO" id="GO:0006633">
    <property type="term" value="P:fatty acid biosynthetic process"/>
    <property type="evidence" value="ECO:0007669"/>
    <property type="project" value="TreeGrafter"/>
</dbReference>
<evidence type="ECO:0000256" key="2">
    <source>
        <dbReference type="ARBA" id="ARBA00022553"/>
    </source>
</evidence>
<dbReference type="Gene3D" id="3.40.366.10">
    <property type="entry name" value="Malonyl-Coenzyme A Acyl Carrier Protein, domain 2"/>
    <property type="match status" value="1"/>
</dbReference>
<organism evidence="9 10">
    <name type="scientific">Streptomyces himastatinicus ATCC 53653</name>
    <dbReference type="NCBI Taxonomy" id="457427"/>
    <lineage>
        <taxon>Bacteria</taxon>
        <taxon>Bacillati</taxon>
        <taxon>Actinomycetota</taxon>
        <taxon>Actinomycetes</taxon>
        <taxon>Kitasatosporales</taxon>
        <taxon>Streptomycetaceae</taxon>
        <taxon>Streptomyces</taxon>
        <taxon>Streptomyces violaceusniger group</taxon>
    </lineage>
</organism>
<dbReference type="InterPro" id="IPR016036">
    <property type="entry name" value="Malonyl_transacylase_ACP-bd"/>
</dbReference>
<dbReference type="InterPro" id="IPR016035">
    <property type="entry name" value="Acyl_Trfase/lysoPLipase"/>
</dbReference>
<dbReference type="Pfam" id="PF16197">
    <property type="entry name" value="KAsynt_C_assoc"/>
    <property type="match status" value="1"/>
</dbReference>
<dbReference type="InterPro" id="IPR014043">
    <property type="entry name" value="Acyl_transferase_dom"/>
</dbReference>
<dbReference type="InterPro" id="IPR016039">
    <property type="entry name" value="Thiolase-like"/>
</dbReference>
<evidence type="ECO:0000313" key="10">
    <source>
        <dbReference type="Proteomes" id="UP000003963"/>
    </source>
</evidence>
<keyword evidence="10" id="KW-1185">Reference proteome</keyword>
<dbReference type="PANTHER" id="PTHR43775:SF51">
    <property type="entry name" value="INACTIVE PHENOLPHTHIOCEROL SYNTHESIS POLYKETIDE SYNTHASE TYPE I PKS1-RELATED"/>
    <property type="match status" value="1"/>
</dbReference>
<dbReference type="SUPFAM" id="SSF55048">
    <property type="entry name" value="Probable ACP-binding domain of malonyl-CoA ACP transacylase"/>
    <property type="match status" value="1"/>
</dbReference>
<keyword evidence="5" id="KW-0012">Acyltransferase</keyword>
<name>D9WEI3_9ACTN</name>
<dbReference type="Proteomes" id="UP000003963">
    <property type="component" value="Unassembled WGS sequence"/>
</dbReference>
<sequence length="603" mass="63561">MVLALRHGVLPSTLHADEPSTKVDWSSGAVELLTAAREWPETEGRPRRAGVSSFGVSGTNAHIILEQAPDPDADAEEEPRSAPETPTIELPAVPWMVSGHGAAALREQAARLLARVEGDAGLSPVDVGWSLASGRAALEHRAVVTGGTRAELLHGLGALARGEAATGVVTGPEETGNGGRVVFVFPGQGSQWAGMARDLWESSPVFAERMEECERLLSGLVDWSLRDALADEAALARVDVVQPVLFSMMVSLAEVWRSYGVEPSAVVGHSQGEVAAACVAGVLSLEDAIRVVALRSRALLAIAGRGGMLSIVASQDWVRERIEPFGDRISIAAVNGPKAVVVSGDADALQELGAVLAKAGVMRWNVPGVDFSAHSAHVESLEGELAEILAGVELRAAEVPFYSTVTAAPLNTAELDSGYWYRNLRQPVRFEETVRALADDGHGVFVEVSPHPILTMGVLETLEDPERSAPAVVSTLRRDDGGLDRIVASLSEAWVHGVDVDWPRVFTGTGASRVELPTYAFQRRRYWLDGAYGGGEAAVSGLGVASAEHPLLGAAVELPDASGVVFTGRLSTRTHAWLADHAVGDVVLLPGTGFVELAVRAGN</sequence>
<evidence type="ECO:0000259" key="8">
    <source>
        <dbReference type="PROSITE" id="PS52019"/>
    </source>
</evidence>
<dbReference type="AlphaFoldDB" id="D9WEI3"/>
<dbReference type="InterPro" id="IPR032821">
    <property type="entry name" value="PKS_assoc"/>
</dbReference>
<feature type="region of interest" description="Disordered" evidence="7">
    <location>
        <begin position="67"/>
        <end position="86"/>
    </location>
</feature>
<dbReference type="InterPro" id="IPR049900">
    <property type="entry name" value="PKS_mFAS_DH"/>
</dbReference>
<evidence type="ECO:0000313" key="9">
    <source>
        <dbReference type="EMBL" id="EFL23222.1"/>
    </source>
</evidence>
<dbReference type="GO" id="GO:0004312">
    <property type="term" value="F:fatty acid synthase activity"/>
    <property type="evidence" value="ECO:0007669"/>
    <property type="project" value="TreeGrafter"/>
</dbReference>
<dbReference type="SUPFAM" id="SSF52151">
    <property type="entry name" value="FabD/lysophospholipase-like"/>
    <property type="match status" value="1"/>
</dbReference>
<dbReference type="Gene3D" id="3.30.70.3290">
    <property type="match status" value="1"/>
</dbReference>
<feature type="domain" description="PKS/mFAS DH" evidence="8">
    <location>
        <begin position="549"/>
        <end position="603"/>
    </location>
</feature>
<proteinExistence type="predicted"/>
<dbReference type="Gene3D" id="3.10.129.110">
    <property type="entry name" value="Polyketide synthase dehydratase"/>
    <property type="match status" value="1"/>
</dbReference>
<evidence type="ECO:0000256" key="5">
    <source>
        <dbReference type="ARBA" id="ARBA00023315"/>
    </source>
</evidence>
<reference evidence="9 10" key="1">
    <citation type="submission" date="2009-02" db="EMBL/GenBank/DDBJ databases">
        <title>Annotation of Streptomyces hygroscopicus strain ATCC 53653.</title>
        <authorList>
            <consortium name="The Broad Institute Genome Sequencing Platform"/>
            <consortium name="Broad Institute Microbial Sequencing Center"/>
            <person name="Fischbach M."/>
            <person name="Godfrey P."/>
            <person name="Ward D."/>
            <person name="Young S."/>
            <person name="Zeng Q."/>
            <person name="Koehrsen M."/>
            <person name="Alvarado L."/>
            <person name="Berlin A.M."/>
            <person name="Bochicchio J."/>
            <person name="Borenstein D."/>
            <person name="Chapman S.B."/>
            <person name="Chen Z."/>
            <person name="Engels R."/>
            <person name="Freedman E."/>
            <person name="Gellesch M."/>
            <person name="Goldberg J."/>
            <person name="Griggs A."/>
            <person name="Gujja S."/>
            <person name="Heilman E.R."/>
            <person name="Heiman D.I."/>
            <person name="Hepburn T.A."/>
            <person name="Howarth C."/>
            <person name="Jen D."/>
            <person name="Larson L."/>
            <person name="Lewis B."/>
            <person name="Mehta T."/>
            <person name="Park D."/>
            <person name="Pearson M."/>
            <person name="Richards J."/>
            <person name="Roberts A."/>
            <person name="Saif S."/>
            <person name="Shea T.D."/>
            <person name="Shenoy N."/>
            <person name="Sisk P."/>
            <person name="Stolte C."/>
            <person name="Sykes S.N."/>
            <person name="Thomson T."/>
            <person name="Walk T."/>
            <person name="White J."/>
            <person name="Yandava C."/>
            <person name="Straight P."/>
            <person name="Clardy J."/>
            <person name="Hung D."/>
            <person name="Kolter R."/>
            <person name="Mekalanos J."/>
            <person name="Walker S."/>
            <person name="Walsh C.T."/>
            <person name="Wieland-Brown L.C."/>
            <person name="Haas B."/>
            <person name="Nusbaum C."/>
            <person name="Birren B."/>
        </authorList>
    </citation>
    <scope>NUCLEOTIDE SEQUENCE [LARGE SCALE GENOMIC DNA]</scope>
    <source>
        <strain evidence="9 10">ATCC 53653</strain>
    </source>
</reference>
<dbReference type="STRING" id="457427.SSOG_02936"/>
<dbReference type="Gene3D" id="3.40.47.10">
    <property type="match status" value="1"/>
</dbReference>
<evidence type="ECO:0000256" key="7">
    <source>
        <dbReference type="SAM" id="MobiDB-lite"/>
    </source>
</evidence>
<keyword evidence="4" id="KW-0511">Multifunctional enzyme</keyword>
<comment type="caution">
    <text evidence="6">Lacks conserved residue(s) required for the propagation of feature annotation.</text>
</comment>
<keyword evidence="2" id="KW-0597">Phosphoprotein</keyword>
<dbReference type="Pfam" id="PF21089">
    <property type="entry name" value="PKS_DH_N"/>
    <property type="match status" value="1"/>
</dbReference>
<evidence type="ECO:0000256" key="6">
    <source>
        <dbReference type="PROSITE-ProRule" id="PRU01363"/>
    </source>
</evidence>
<evidence type="ECO:0000256" key="4">
    <source>
        <dbReference type="ARBA" id="ARBA00023268"/>
    </source>
</evidence>
<dbReference type="InterPro" id="IPR001227">
    <property type="entry name" value="Ac_transferase_dom_sf"/>
</dbReference>
<evidence type="ECO:0000256" key="1">
    <source>
        <dbReference type="ARBA" id="ARBA00022450"/>
    </source>
</evidence>
<dbReference type="PROSITE" id="PS52019">
    <property type="entry name" value="PKS_MFAS_DH"/>
    <property type="match status" value="1"/>
</dbReference>
<accession>D9WEI3</accession>
<keyword evidence="3" id="KW-0808">Transferase</keyword>
<dbReference type="InterPro" id="IPR050091">
    <property type="entry name" value="PKS_NRPS_Biosynth_Enz"/>
</dbReference>
<dbReference type="InterPro" id="IPR049552">
    <property type="entry name" value="PKS_DH_N"/>
</dbReference>
<dbReference type="FunFam" id="3.40.366.10:FF:000002">
    <property type="entry name" value="Probable polyketide synthase 2"/>
    <property type="match status" value="1"/>
</dbReference>